<dbReference type="Proteomes" id="UP000443582">
    <property type="component" value="Unassembled WGS sequence"/>
</dbReference>
<dbReference type="SMART" id="SM00530">
    <property type="entry name" value="HTH_XRE"/>
    <property type="match status" value="1"/>
</dbReference>
<dbReference type="EMBL" id="QDKL01000001">
    <property type="protein sequence ID" value="RZF22844.1"/>
    <property type="molecule type" value="Genomic_DNA"/>
</dbReference>
<evidence type="ECO:0000313" key="4">
    <source>
        <dbReference type="Proteomes" id="UP000443582"/>
    </source>
</evidence>
<name>A0ABY0IIQ5_9BACT</name>
<accession>A0ABY0IIQ5</accession>
<gene>
    <name evidence="3" type="ORF">DAY19_03465</name>
</gene>
<protein>
    <submittedName>
        <fullName evidence="3">Helix-turn-helix domain-containing protein</fullName>
    </submittedName>
</protein>
<evidence type="ECO:0000256" key="1">
    <source>
        <dbReference type="SAM" id="MobiDB-lite"/>
    </source>
</evidence>
<comment type="caution">
    <text evidence="3">The sequence shown here is derived from an EMBL/GenBank/DDBJ whole genome shotgun (WGS) entry which is preliminary data.</text>
</comment>
<dbReference type="Pfam" id="PF13443">
    <property type="entry name" value="HTH_26"/>
    <property type="match status" value="1"/>
</dbReference>
<dbReference type="Gene3D" id="1.10.260.40">
    <property type="entry name" value="lambda repressor-like DNA-binding domains"/>
    <property type="match status" value="1"/>
</dbReference>
<organism evidence="3 4">
    <name type="scientific">Halobacteriovorax vibrionivorans</name>
    <dbReference type="NCBI Taxonomy" id="2152716"/>
    <lineage>
        <taxon>Bacteria</taxon>
        <taxon>Pseudomonadati</taxon>
        <taxon>Bdellovibrionota</taxon>
        <taxon>Bacteriovoracia</taxon>
        <taxon>Bacteriovoracales</taxon>
        <taxon>Halobacteriovoraceae</taxon>
        <taxon>Halobacteriovorax</taxon>
    </lineage>
</organism>
<dbReference type="SUPFAM" id="SSF47413">
    <property type="entry name" value="lambda repressor-like DNA-binding domains"/>
    <property type="match status" value="1"/>
</dbReference>
<dbReference type="InterPro" id="IPR010982">
    <property type="entry name" value="Lambda_DNA-bd_dom_sf"/>
</dbReference>
<feature type="domain" description="HTH cro/C1-type" evidence="2">
    <location>
        <begin position="60"/>
        <end position="106"/>
    </location>
</feature>
<evidence type="ECO:0000259" key="2">
    <source>
        <dbReference type="PROSITE" id="PS50943"/>
    </source>
</evidence>
<reference evidence="4" key="1">
    <citation type="journal article" date="2019" name="Int. J. Syst. Evol. Microbiol.">
        <title>Halobacteriovorax valvorus sp. nov., a novel prokaryotic predator isolated from coastal seawater of China.</title>
        <authorList>
            <person name="Chen M.-X."/>
        </authorList>
    </citation>
    <scope>NUCLEOTIDE SEQUENCE [LARGE SCALE GENOMIC DNA]</scope>
    <source>
        <strain evidence="4">BL9</strain>
    </source>
</reference>
<dbReference type="InterPro" id="IPR001387">
    <property type="entry name" value="Cro/C1-type_HTH"/>
</dbReference>
<proteinExistence type="predicted"/>
<sequence>MILRTFEVIFFRTSIARNRNIRHLHGVSNCKENFMSEFNKDKLDDYLGIIRKYMQVRGPMTQKELAEATGLGVSTISRFLSMKTTEINPQVVAKITAELEIPLHEMIDFVEEHFTDHFIRLVKFYKGDEKKEQPAAQAQSAPEQPRGEEVPTGSFEDALVDTLKTGSTGNAQMNANARVKVGGKTRTMPFMADTSNEDMLKQRMAELTPRQKAYVADFLSLDIDARDLIVDLGNDLFRYFRQRGMIA</sequence>
<dbReference type="CDD" id="cd00093">
    <property type="entry name" value="HTH_XRE"/>
    <property type="match status" value="1"/>
</dbReference>
<feature type="compositionally biased region" description="Low complexity" evidence="1">
    <location>
        <begin position="134"/>
        <end position="144"/>
    </location>
</feature>
<evidence type="ECO:0000313" key="3">
    <source>
        <dbReference type="EMBL" id="RZF22844.1"/>
    </source>
</evidence>
<dbReference type="PROSITE" id="PS50943">
    <property type="entry name" value="HTH_CROC1"/>
    <property type="match status" value="1"/>
</dbReference>
<keyword evidence="4" id="KW-1185">Reference proteome</keyword>
<feature type="region of interest" description="Disordered" evidence="1">
    <location>
        <begin position="132"/>
        <end position="153"/>
    </location>
</feature>